<feature type="domain" description="Divergent 4Fe-4S mono-cluster" evidence="1">
    <location>
        <begin position="9"/>
        <end position="70"/>
    </location>
</feature>
<dbReference type="EMBL" id="VHIQ01000001">
    <property type="protein sequence ID" value="TPV35507.1"/>
    <property type="molecule type" value="Genomic_DNA"/>
</dbReference>
<dbReference type="AlphaFoldDB" id="A0A506PQI2"/>
<dbReference type="OrthoDB" id="9795032at2"/>
<evidence type="ECO:0000313" key="3">
    <source>
        <dbReference type="Proteomes" id="UP000317332"/>
    </source>
</evidence>
<keyword evidence="3" id="KW-1185">Reference proteome</keyword>
<proteinExistence type="predicted"/>
<dbReference type="RefSeq" id="WP_140988517.1">
    <property type="nucleotide sequence ID" value="NZ_VHIQ01000001.1"/>
</dbReference>
<reference evidence="2 3" key="1">
    <citation type="submission" date="2019-06" db="EMBL/GenBank/DDBJ databases">
        <title>Flavobacteriaceae Paucihalobacterium erythroidium CWB-1, complete genome.</title>
        <authorList>
            <person name="Wu S."/>
        </authorList>
    </citation>
    <scope>NUCLEOTIDE SEQUENCE [LARGE SCALE GENOMIC DNA]</scope>
    <source>
        <strain evidence="2 3">CWB-1</strain>
    </source>
</reference>
<evidence type="ECO:0000259" key="1">
    <source>
        <dbReference type="Pfam" id="PF06902"/>
    </source>
</evidence>
<gene>
    <name evidence="2" type="ORF">FJ651_00910</name>
</gene>
<accession>A0A506PQI2</accession>
<dbReference type="Pfam" id="PF06902">
    <property type="entry name" value="Fer4_19"/>
    <property type="match status" value="1"/>
</dbReference>
<dbReference type="Proteomes" id="UP000317332">
    <property type="component" value="Unassembled WGS sequence"/>
</dbReference>
<dbReference type="InterPro" id="IPR010693">
    <property type="entry name" value="Divergent_4Fe-4S_mono-cluster"/>
</dbReference>
<protein>
    <submittedName>
        <fullName evidence="2">(4Fe-4S)-binding protein</fullName>
    </submittedName>
</protein>
<name>A0A506PQI2_9FLAO</name>
<comment type="caution">
    <text evidence="2">The sequence shown here is derived from an EMBL/GenBank/DDBJ whole genome shotgun (WGS) entry which is preliminary data.</text>
</comment>
<sequence length="76" mass="8470">MNANPNEFSNEEITVTFNPRKCINAEKCAKGLPSVFRQAVIPWVKLDAASSEEIINQVRKCPSGALQCYRKSQEVA</sequence>
<evidence type="ECO:0000313" key="2">
    <source>
        <dbReference type="EMBL" id="TPV35507.1"/>
    </source>
</evidence>
<organism evidence="2 3">
    <name type="scientific">Paucihalobacter ruber</name>
    <dbReference type="NCBI Taxonomy" id="2567861"/>
    <lineage>
        <taxon>Bacteria</taxon>
        <taxon>Pseudomonadati</taxon>
        <taxon>Bacteroidota</taxon>
        <taxon>Flavobacteriia</taxon>
        <taxon>Flavobacteriales</taxon>
        <taxon>Flavobacteriaceae</taxon>
        <taxon>Paucihalobacter</taxon>
    </lineage>
</organism>